<dbReference type="Gene3D" id="1.20.1270.60">
    <property type="entry name" value="Arfaptin homology (AH) domain/BAR domain"/>
    <property type="match status" value="1"/>
</dbReference>
<organism evidence="1 2">
    <name type="scientific">Taphrina deformans (strain PYCC 5710 / ATCC 11124 / CBS 356.35 / IMI 108563 / JCM 9778 / NBRC 8474)</name>
    <name type="common">Peach leaf curl fungus</name>
    <name type="synonym">Lalaria deformans</name>
    <dbReference type="NCBI Taxonomy" id="1097556"/>
    <lineage>
        <taxon>Eukaryota</taxon>
        <taxon>Fungi</taxon>
        <taxon>Dikarya</taxon>
        <taxon>Ascomycota</taxon>
        <taxon>Taphrinomycotina</taxon>
        <taxon>Taphrinomycetes</taxon>
        <taxon>Taphrinales</taxon>
        <taxon>Taphrinaceae</taxon>
        <taxon>Taphrina</taxon>
    </lineage>
</organism>
<keyword evidence="2" id="KW-1185">Reference proteome</keyword>
<name>R4XDH9_TAPDE</name>
<reference evidence="1 2" key="1">
    <citation type="journal article" date="2013" name="MBio">
        <title>Genome sequencing of the plant pathogen Taphrina deformans, the causal agent of peach leaf curl.</title>
        <authorList>
            <person name="Cisse O.H."/>
            <person name="Almeida J.M.G.C.F."/>
            <person name="Fonseca A."/>
            <person name="Kumar A.A."/>
            <person name="Salojaervi J."/>
            <person name="Overmyer K."/>
            <person name="Hauser P.M."/>
            <person name="Pagni M."/>
        </authorList>
    </citation>
    <scope>NUCLEOTIDE SEQUENCE [LARGE SCALE GENOMIC DNA]</scope>
    <source>
        <strain evidence="2">PYCC 5710 / ATCC 11124 / CBS 356.35 / IMI 108563 / JCM 9778 / NBRC 8474</strain>
    </source>
</reference>
<dbReference type="AlphaFoldDB" id="R4XDH9"/>
<dbReference type="Proteomes" id="UP000013776">
    <property type="component" value="Unassembled WGS sequence"/>
</dbReference>
<dbReference type="VEuPathDB" id="FungiDB:TAPDE_004228"/>
<comment type="caution">
    <text evidence="1">The sequence shown here is derived from an EMBL/GenBank/DDBJ whole genome shotgun (WGS) entry which is preliminary data.</text>
</comment>
<dbReference type="eggNOG" id="KOG2528">
    <property type="taxonomic scope" value="Eukaryota"/>
</dbReference>
<sequence length="291" mass="32883">MIERYLRRVARHPALRCSDVVTSFLSDEDYQAQELSKLKPDCFFDLVIHPEWNHDDGDRVSVEEFSMRLESTMHDMHSMLASLRLLDISISQHATAMAKLANTLARASVNQASLLHDQPAGTDELLLGASKYFAIRQQSNMIQAGRYETSVALIDEWKHFLAGWTNLSKVHSVTTQKLTLLRDQTSEAALEIASRCDTILNVILAEMEVLRTQCTEDMMHLTEELLGAQSMLHKKCLVALESQTPLPLSLSYKRRMIKVIDDADANAHAQAPVESDPSYLSKVLQLVYPWT</sequence>
<proteinExistence type="predicted"/>
<dbReference type="STRING" id="1097556.R4XDH9"/>
<dbReference type="EMBL" id="CAHR02000187">
    <property type="protein sequence ID" value="CCG83895.1"/>
    <property type="molecule type" value="Genomic_DNA"/>
</dbReference>
<dbReference type="OrthoDB" id="10254720at2759"/>
<protein>
    <recommendedName>
        <fullName evidence="3">PX domain-containing protein</fullName>
    </recommendedName>
</protein>
<dbReference type="InterPro" id="IPR027267">
    <property type="entry name" value="AH/BAR_dom_sf"/>
</dbReference>
<gene>
    <name evidence="1" type="ORF">TAPDE_004228</name>
</gene>
<evidence type="ECO:0008006" key="3">
    <source>
        <dbReference type="Google" id="ProtNLM"/>
    </source>
</evidence>
<accession>R4XDH9</accession>
<evidence type="ECO:0000313" key="1">
    <source>
        <dbReference type="EMBL" id="CCG83895.1"/>
    </source>
</evidence>
<evidence type="ECO:0000313" key="2">
    <source>
        <dbReference type="Proteomes" id="UP000013776"/>
    </source>
</evidence>